<dbReference type="AlphaFoldDB" id="A0A9J6F6I5"/>
<evidence type="ECO:0000256" key="3">
    <source>
        <dbReference type="ARBA" id="ARBA00022670"/>
    </source>
</evidence>
<feature type="region of interest" description="Disordered" evidence="8">
    <location>
        <begin position="1026"/>
        <end position="1051"/>
    </location>
</feature>
<feature type="compositionally biased region" description="Basic residues" evidence="8">
    <location>
        <begin position="29"/>
        <end position="43"/>
    </location>
</feature>
<feature type="compositionally biased region" description="Polar residues" evidence="8">
    <location>
        <begin position="46"/>
        <end position="57"/>
    </location>
</feature>
<dbReference type="InterPro" id="IPR000718">
    <property type="entry name" value="Peptidase_M13"/>
</dbReference>
<dbReference type="VEuPathDB" id="VectorBase:LOC119164308"/>
<dbReference type="GO" id="GO:0016485">
    <property type="term" value="P:protein processing"/>
    <property type="evidence" value="ECO:0007669"/>
    <property type="project" value="TreeGrafter"/>
</dbReference>
<feature type="transmembrane region" description="Helical" evidence="9">
    <location>
        <begin position="258"/>
        <end position="279"/>
    </location>
</feature>
<keyword evidence="6" id="KW-0862">Zinc</keyword>
<evidence type="ECO:0000256" key="6">
    <source>
        <dbReference type="ARBA" id="ARBA00022833"/>
    </source>
</evidence>
<evidence type="ECO:0000256" key="9">
    <source>
        <dbReference type="SAM" id="Phobius"/>
    </source>
</evidence>
<dbReference type="GO" id="GO:0005886">
    <property type="term" value="C:plasma membrane"/>
    <property type="evidence" value="ECO:0007669"/>
    <property type="project" value="TreeGrafter"/>
</dbReference>
<keyword evidence="4" id="KW-0479">Metal-binding</keyword>
<dbReference type="Proteomes" id="UP000821866">
    <property type="component" value="Chromosome 1"/>
</dbReference>
<comment type="similarity">
    <text evidence="2">Belongs to the peptidase M13 family.</text>
</comment>
<name>A0A9J6F6I5_RHIMP</name>
<evidence type="ECO:0000256" key="2">
    <source>
        <dbReference type="ARBA" id="ARBA00007357"/>
    </source>
</evidence>
<keyword evidence="3" id="KW-0645">Protease</keyword>
<organism evidence="12 13">
    <name type="scientific">Rhipicephalus microplus</name>
    <name type="common">Cattle tick</name>
    <name type="synonym">Boophilus microplus</name>
    <dbReference type="NCBI Taxonomy" id="6941"/>
    <lineage>
        <taxon>Eukaryota</taxon>
        <taxon>Metazoa</taxon>
        <taxon>Ecdysozoa</taxon>
        <taxon>Arthropoda</taxon>
        <taxon>Chelicerata</taxon>
        <taxon>Arachnida</taxon>
        <taxon>Acari</taxon>
        <taxon>Parasitiformes</taxon>
        <taxon>Ixodida</taxon>
        <taxon>Ixodoidea</taxon>
        <taxon>Ixodidae</taxon>
        <taxon>Rhipicephalinae</taxon>
        <taxon>Rhipicephalus</taxon>
        <taxon>Boophilus</taxon>
    </lineage>
</organism>
<dbReference type="GO" id="GO:0004222">
    <property type="term" value="F:metalloendopeptidase activity"/>
    <property type="evidence" value="ECO:0007669"/>
    <property type="project" value="InterPro"/>
</dbReference>
<dbReference type="SUPFAM" id="SSF55486">
    <property type="entry name" value="Metalloproteases ('zincins'), catalytic domain"/>
    <property type="match status" value="1"/>
</dbReference>
<keyword evidence="13" id="KW-1185">Reference proteome</keyword>
<dbReference type="InterPro" id="IPR008753">
    <property type="entry name" value="Peptidase_M13_N"/>
</dbReference>
<feature type="domain" description="Peptidase M13 C-terminal" evidence="10">
    <location>
        <begin position="759"/>
        <end position="935"/>
    </location>
</feature>
<evidence type="ECO:0000256" key="8">
    <source>
        <dbReference type="SAM" id="MobiDB-lite"/>
    </source>
</evidence>
<feature type="domain" description="Peptidase M13 N-terminal" evidence="11">
    <location>
        <begin position="311"/>
        <end position="685"/>
    </location>
</feature>
<comment type="caution">
    <text evidence="12">The sequence shown here is derived from an EMBL/GenBank/DDBJ whole genome shotgun (WGS) entry which is preliminary data.</text>
</comment>
<dbReference type="InterPro" id="IPR042089">
    <property type="entry name" value="Peptidase_M13_dom_2"/>
</dbReference>
<proteinExistence type="inferred from homology"/>
<evidence type="ECO:0000259" key="10">
    <source>
        <dbReference type="Pfam" id="PF01431"/>
    </source>
</evidence>
<evidence type="ECO:0000256" key="4">
    <source>
        <dbReference type="ARBA" id="ARBA00022723"/>
    </source>
</evidence>
<feature type="region of interest" description="Disordered" evidence="8">
    <location>
        <begin position="1"/>
        <end position="126"/>
    </location>
</feature>
<dbReference type="Pfam" id="PF01431">
    <property type="entry name" value="Peptidase_M13"/>
    <property type="match status" value="1"/>
</dbReference>
<dbReference type="PANTHER" id="PTHR11733">
    <property type="entry name" value="ZINC METALLOPROTEASE FAMILY M13 NEPRILYSIN-RELATED"/>
    <property type="match status" value="1"/>
</dbReference>
<keyword evidence="5" id="KW-0378">Hydrolase</keyword>
<feature type="compositionally biased region" description="Low complexity" evidence="8">
    <location>
        <begin position="65"/>
        <end position="79"/>
    </location>
</feature>
<keyword evidence="7" id="KW-0482">Metalloprotease</keyword>
<reference evidence="12" key="2">
    <citation type="submission" date="2021-09" db="EMBL/GenBank/DDBJ databases">
        <authorList>
            <person name="Jia N."/>
            <person name="Wang J."/>
            <person name="Shi W."/>
            <person name="Du L."/>
            <person name="Sun Y."/>
            <person name="Zhan W."/>
            <person name="Jiang J."/>
            <person name="Wang Q."/>
            <person name="Zhang B."/>
            <person name="Ji P."/>
            <person name="Sakyi L.B."/>
            <person name="Cui X."/>
            <person name="Yuan T."/>
            <person name="Jiang B."/>
            <person name="Yang W."/>
            <person name="Lam T.T.-Y."/>
            <person name="Chang Q."/>
            <person name="Ding S."/>
            <person name="Wang X."/>
            <person name="Zhu J."/>
            <person name="Ruan X."/>
            <person name="Zhao L."/>
            <person name="Wei J."/>
            <person name="Que T."/>
            <person name="Du C."/>
            <person name="Cheng J."/>
            <person name="Dai P."/>
            <person name="Han X."/>
            <person name="Huang E."/>
            <person name="Gao Y."/>
            <person name="Liu J."/>
            <person name="Shao H."/>
            <person name="Ye R."/>
            <person name="Li L."/>
            <person name="Wei W."/>
            <person name="Wang X."/>
            <person name="Wang C."/>
            <person name="Huo Q."/>
            <person name="Li W."/>
            <person name="Guo W."/>
            <person name="Chen H."/>
            <person name="Chen S."/>
            <person name="Zhou L."/>
            <person name="Zhou L."/>
            <person name="Ni X."/>
            <person name="Tian J."/>
            <person name="Zhou Y."/>
            <person name="Sheng Y."/>
            <person name="Liu T."/>
            <person name="Pan Y."/>
            <person name="Xia L."/>
            <person name="Li J."/>
            <person name="Zhao F."/>
            <person name="Cao W."/>
        </authorList>
    </citation>
    <scope>NUCLEOTIDE SEQUENCE</scope>
    <source>
        <strain evidence="12">Rmic-2018</strain>
        <tissue evidence="12">Larvae</tissue>
    </source>
</reference>
<reference evidence="12" key="1">
    <citation type="journal article" date="2020" name="Cell">
        <title>Large-Scale Comparative Analyses of Tick Genomes Elucidate Their Genetic Diversity and Vector Capacities.</title>
        <authorList>
            <consortium name="Tick Genome and Microbiome Consortium (TIGMIC)"/>
            <person name="Jia N."/>
            <person name="Wang J."/>
            <person name="Shi W."/>
            <person name="Du L."/>
            <person name="Sun Y."/>
            <person name="Zhan W."/>
            <person name="Jiang J.F."/>
            <person name="Wang Q."/>
            <person name="Zhang B."/>
            <person name="Ji P."/>
            <person name="Bell-Sakyi L."/>
            <person name="Cui X.M."/>
            <person name="Yuan T.T."/>
            <person name="Jiang B.G."/>
            <person name="Yang W.F."/>
            <person name="Lam T.T."/>
            <person name="Chang Q.C."/>
            <person name="Ding S.J."/>
            <person name="Wang X.J."/>
            <person name="Zhu J.G."/>
            <person name="Ruan X.D."/>
            <person name="Zhao L."/>
            <person name="Wei J.T."/>
            <person name="Ye R.Z."/>
            <person name="Que T.C."/>
            <person name="Du C.H."/>
            <person name="Zhou Y.H."/>
            <person name="Cheng J.X."/>
            <person name="Dai P.F."/>
            <person name="Guo W.B."/>
            <person name="Han X.H."/>
            <person name="Huang E.J."/>
            <person name="Li L.F."/>
            <person name="Wei W."/>
            <person name="Gao Y.C."/>
            <person name="Liu J.Z."/>
            <person name="Shao H.Z."/>
            <person name="Wang X."/>
            <person name="Wang C.C."/>
            <person name="Yang T.C."/>
            <person name="Huo Q.B."/>
            <person name="Li W."/>
            <person name="Chen H.Y."/>
            <person name="Chen S.E."/>
            <person name="Zhou L.G."/>
            <person name="Ni X.B."/>
            <person name="Tian J.H."/>
            <person name="Sheng Y."/>
            <person name="Liu T."/>
            <person name="Pan Y.S."/>
            <person name="Xia L.Y."/>
            <person name="Li J."/>
            <person name="Zhao F."/>
            <person name="Cao W.C."/>
        </authorList>
    </citation>
    <scope>NUCLEOTIDE SEQUENCE</scope>
    <source>
        <strain evidence="12">Rmic-2018</strain>
    </source>
</reference>
<dbReference type="GO" id="GO:0046872">
    <property type="term" value="F:metal ion binding"/>
    <property type="evidence" value="ECO:0007669"/>
    <property type="project" value="UniProtKB-KW"/>
</dbReference>
<dbReference type="InterPro" id="IPR024079">
    <property type="entry name" value="MetalloPept_cat_dom_sf"/>
</dbReference>
<sequence length="1098" mass="120851">MSDAQDKVPATNNEDVAIDSGVDSVAYSRSKRGRRGSRSRMKSRQSADSTSVCQSQRDAADTTLSKVSSRVSDSASVKSVESKRSTLSRVSSKMAKANEKPSHDTASTGPILVGDTGAEGKPEVTPVEASCFPPEYPAQKTAADQATEYAANPARQNVAGTASESLNPQRVGSDQDVIRESVAAQQRTETTKEPTPALMCVLPAPFDEHPRSATELSAVAKADLQQSPQFDKVDHLVACSLSGMQSQQRTQRQNCKPCVLCFASFVILLSLVFIVISLHRSANNGSVVCETEDCRLHAALITADMDTALDPCNDFSARVCSAWEHRRSLVARSVTGLHPSAHADAVSEWLMNLPYTIDAGTQRVPTGDRARVMYDACVNHTDGSEMTLLRKFMAELGIPWPDRPATGVSPLGVLINLAYNYHTALWFSIRLVSTSSVRVVVIGPGQYVVPASRRHERLTAVGGYEEYWQAYYDSFSSASHKNPKPRGAGDFGAKPSARMQSFVLAVLSNATASQAKRNAFRSRFKIEQFDKLTVKVPASEWLSELNRHLKPPESLAPTDEVFANGIDISSAIRAIFDRYTRYDVLEQIGWLFADIYGPLVDDKLLSRKFGESNAVAARIALCATEVEKAFQPLVAALYVVSRFSAETKKAVTEKLHAVVDTAGSMINGALWMDNYSRELLRMKIHDASRDLWPPLIMLSQTGLSAMYAQFPSKWNSFLGTWIAVQKLSADLKHRNFGYNNLPSLLVGYQLPLFDYDYISNSVFTSVAALTSPFYYANGTKSMFYAGLGFFFAKELVRAIDDTGVTIDLTGREADVSRKTGDLSGNVTDLWLTAAAIASSHNRAACLMPKHASVFPEVPELQIAYAAYKTALADGEKNLRVAYQYTEDQMFFLTLCYLMCSLPDKVEPPMRDCNKAVSSFPAFGDAFGCAHDAPMSAYLPTVSLLLNVSVTMELCSHHNWTFRAIMRIHPDMRCHLERLQQERQLVANRDSLVTPPPVVHDEARKRCPAACPAVGFPRAMRGEACKDTRRDLSRSLTDEPSSSSQPERDDLSEAFPERLCLEPVHPRVLRDDCDSAGDYISSRTFRRMAGRCHRASCTS</sequence>
<protein>
    <recommendedName>
        <fullName evidence="14">M13 family peptidase</fullName>
    </recommendedName>
</protein>
<evidence type="ECO:0000256" key="1">
    <source>
        <dbReference type="ARBA" id="ARBA00001947"/>
    </source>
</evidence>
<evidence type="ECO:0000313" key="12">
    <source>
        <dbReference type="EMBL" id="KAH8042842.1"/>
    </source>
</evidence>
<comment type="cofactor">
    <cofactor evidence="1">
        <name>Zn(2+)</name>
        <dbReference type="ChEBI" id="CHEBI:29105"/>
    </cofactor>
</comment>
<dbReference type="PANTHER" id="PTHR11733:SF241">
    <property type="entry name" value="GH26575P-RELATED"/>
    <property type="match status" value="1"/>
</dbReference>
<dbReference type="InterPro" id="IPR018497">
    <property type="entry name" value="Peptidase_M13_C"/>
</dbReference>
<feature type="compositionally biased region" description="Basic and acidic residues" evidence="8">
    <location>
        <begin position="1026"/>
        <end position="1036"/>
    </location>
</feature>
<gene>
    <name evidence="12" type="ORF">HPB51_026107</name>
</gene>
<dbReference type="EMBL" id="JABSTU010000001">
    <property type="protein sequence ID" value="KAH8042842.1"/>
    <property type="molecule type" value="Genomic_DNA"/>
</dbReference>
<evidence type="ECO:0000256" key="5">
    <source>
        <dbReference type="ARBA" id="ARBA00022801"/>
    </source>
</evidence>
<evidence type="ECO:0000313" key="13">
    <source>
        <dbReference type="Proteomes" id="UP000821866"/>
    </source>
</evidence>
<dbReference type="Pfam" id="PF05649">
    <property type="entry name" value="Peptidase_M13_N"/>
    <property type="match status" value="1"/>
</dbReference>
<evidence type="ECO:0000259" key="11">
    <source>
        <dbReference type="Pfam" id="PF05649"/>
    </source>
</evidence>
<dbReference type="Gene3D" id="3.40.390.10">
    <property type="entry name" value="Collagenase (Catalytic Domain)"/>
    <property type="match status" value="1"/>
</dbReference>
<keyword evidence="9" id="KW-0472">Membrane</keyword>
<keyword evidence="9" id="KW-1133">Transmembrane helix</keyword>
<evidence type="ECO:0000256" key="7">
    <source>
        <dbReference type="ARBA" id="ARBA00023049"/>
    </source>
</evidence>
<evidence type="ECO:0008006" key="14">
    <source>
        <dbReference type="Google" id="ProtNLM"/>
    </source>
</evidence>
<dbReference type="PROSITE" id="PS51885">
    <property type="entry name" value="NEPRILYSIN"/>
    <property type="match status" value="1"/>
</dbReference>
<keyword evidence="9" id="KW-0812">Transmembrane</keyword>
<dbReference type="Gene3D" id="1.10.1380.10">
    <property type="entry name" value="Neutral endopeptidase , domain2"/>
    <property type="match status" value="1"/>
</dbReference>
<accession>A0A9J6F6I5</accession>